<accession>A0AAV3URA0</accession>
<dbReference type="Gene3D" id="3.40.1190.20">
    <property type="match status" value="1"/>
</dbReference>
<dbReference type="AlphaFoldDB" id="A0AAV3URA0"/>
<dbReference type="EMBL" id="BAABKX010000026">
    <property type="protein sequence ID" value="GAA5063599.1"/>
    <property type="molecule type" value="Genomic_DNA"/>
</dbReference>
<evidence type="ECO:0000313" key="2">
    <source>
        <dbReference type="EMBL" id="GAA5063599.1"/>
    </source>
</evidence>
<sequence>MSDDTFGEFLYETLMQFEIPDRFITRDDKAATTLAFTGHDKQSDRSFSFYRDQTADTRFQTCVVPNEVLQQITCVYVASYLQVNRLEVQ</sequence>
<name>A0AAV3URA0_9EURY</name>
<organism evidence="2 3">
    <name type="scientific">Haladaptatus pallidirubidus</name>
    <dbReference type="NCBI Taxonomy" id="1008152"/>
    <lineage>
        <taxon>Archaea</taxon>
        <taxon>Methanobacteriati</taxon>
        <taxon>Methanobacteriota</taxon>
        <taxon>Stenosarchaea group</taxon>
        <taxon>Halobacteria</taxon>
        <taxon>Halobacteriales</taxon>
        <taxon>Haladaptataceae</taxon>
        <taxon>Haladaptatus</taxon>
    </lineage>
</organism>
<reference evidence="2 3" key="1">
    <citation type="journal article" date="2019" name="Int. J. Syst. Evol. Microbiol.">
        <title>The Global Catalogue of Microorganisms (GCM) 10K type strain sequencing project: providing services to taxonomists for standard genome sequencing and annotation.</title>
        <authorList>
            <consortium name="The Broad Institute Genomics Platform"/>
            <consortium name="The Broad Institute Genome Sequencing Center for Infectious Disease"/>
            <person name="Wu L."/>
            <person name="Ma J."/>
        </authorList>
    </citation>
    <scope>NUCLEOTIDE SEQUENCE [LARGE SCALE GENOMIC DNA]</scope>
    <source>
        <strain evidence="2 3">JCM 17504</strain>
    </source>
</reference>
<feature type="domain" description="Carbohydrate kinase PfkB" evidence="1">
    <location>
        <begin position="3"/>
        <end position="83"/>
    </location>
</feature>
<dbReference type="Pfam" id="PF00294">
    <property type="entry name" value="PfkB"/>
    <property type="match status" value="1"/>
</dbReference>
<protein>
    <recommendedName>
        <fullName evidence="1">Carbohydrate kinase PfkB domain-containing protein</fullName>
    </recommendedName>
</protein>
<dbReference type="SUPFAM" id="SSF53613">
    <property type="entry name" value="Ribokinase-like"/>
    <property type="match status" value="1"/>
</dbReference>
<comment type="caution">
    <text evidence="2">The sequence shown here is derived from an EMBL/GenBank/DDBJ whole genome shotgun (WGS) entry which is preliminary data.</text>
</comment>
<dbReference type="InterPro" id="IPR011611">
    <property type="entry name" value="PfkB_dom"/>
</dbReference>
<gene>
    <name evidence="2" type="ORF">GCM10025751_52240</name>
</gene>
<evidence type="ECO:0000259" key="1">
    <source>
        <dbReference type="Pfam" id="PF00294"/>
    </source>
</evidence>
<dbReference type="InterPro" id="IPR029056">
    <property type="entry name" value="Ribokinase-like"/>
</dbReference>
<proteinExistence type="predicted"/>
<dbReference type="Proteomes" id="UP001501729">
    <property type="component" value="Unassembled WGS sequence"/>
</dbReference>
<evidence type="ECO:0000313" key="3">
    <source>
        <dbReference type="Proteomes" id="UP001501729"/>
    </source>
</evidence>
<keyword evidence="3" id="KW-1185">Reference proteome</keyword>